<dbReference type="PANTHER" id="PTHR28181">
    <property type="entry name" value="UPF0655 PROTEIN YCR015C"/>
    <property type="match status" value="1"/>
</dbReference>
<reference evidence="2" key="1">
    <citation type="submission" date="2019-06" db="EMBL/GenBank/DDBJ databases">
        <title>Draft genome sequence of the griseofulvin-producing fungus Xylaria cubensis strain G536.</title>
        <authorList>
            <person name="Mead M.E."/>
            <person name="Raja H.A."/>
            <person name="Steenwyk J.L."/>
            <person name="Knowles S.L."/>
            <person name="Oberlies N.H."/>
            <person name="Rokas A."/>
        </authorList>
    </citation>
    <scope>NUCLEOTIDE SEQUENCE [LARGE SCALE GENOMIC DNA]</scope>
    <source>
        <strain evidence="2">G536</strain>
    </source>
</reference>
<sequence>MAAYASLPSNSSVPPWDQIEKICEQRADAAASAAAVPQPSSLASTISYGNDASLRDVEVWSFERVKGIGLFETVKADELVKYARNLTFRSGWCSFTRTAQRKGVRINVVSLNWSPSWVRFVLQEASSCPHVILLIATYSLENLPKEVPPVSALNHIVSLFSGGDKTTLMASLADKALTKDKEKIVFISDGKTDLEPLWETPTNVGIIAGYNTSAARTFKQYGVNIWKADNGWRSFTGAKVDAVYSFEGWVDVTKLLWP</sequence>
<dbReference type="InterPro" id="IPR036412">
    <property type="entry name" value="HAD-like_sf"/>
</dbReference>
<organism evidence="1 2">
    <name type="scientific">Xylaria flabelliformis</name>
    <dbReference type="NCBI Taxonomy" id="2512241"/>
    <lineage>
        <taxon>Eukaryota</taxon>
        <taxon>Fungi</taxon>
        <taxon>Dikarya</taxon>
        <taxon>Ascomycota</taxon>
        <taxon>Pezizomycotina</taxon>
        <taxon>Sordariomycetes</taxon>
        <taxon>Xylariomycetidae</taxon>
        <taxon>Xylariales</taxon>
        <taxon>Xylariaceae</taxon>
        <taxon>Xylaria</taxon>
    </lineage>
</organism>
<dbReference type="Gene3D" id="3.40.50.1000">
    <property type="entry name" value="HAD superfamily/HAD-like"/>
    <property type="match status" value="1"/>
</dbReference>
<dbReference type="EMBL" id="VFLP01000015">
    <property type="protein sequence ID" value="TRX95508.1"/>
    <property type="molecule type" value="Genomic_DNA"/>
</dbReference>
<dbReference type="InterPro" id="IPR050849">
    <property type="entry name" value="HAD-like_hydrolase_phosphatase"/>
</dbReference>
<evidence type="ECO:0000313" key="1">
    <source>
        <dbReference type="EMBL" id="TRX95508.1"/>
    </source>
</evidence>
<gene>
    <name evidence="1" type="ORF">FHL15_003466</name>
</gene>
<dbReference type="OrthoDB" id="10255128at2759"/>
<dbReference type="Proteomes" id="UP000319160">
    <property type="component" value="Unassembled WGS sequence"/>
</dbReference>
<dbReference type="AlphaFoldDB" id="A0A553I5M6"/>
<proteinExistence type="predicted"/>
<protein>
    <submittedName>
        <fullName evidence="1">Uncharacterized protein</fullName>
    </submittedName>
</protein>
<dbReference type="PANTHER" id="PTHR28181:SF1">
    <property type="entry name" value="COLD TOLERANCE PROTEIN 1"/>
    <property type="match status" value="1"/>
</dbReference>
<keyword evidence="2" id="KW-1185">Reference proteome</keyword>
<comment type="caution">
    <text evidence="1">The sequence shown here is derived from an EMBL/GenBank/DDBJ whole genome shotgun (WGS) entry which is preliminary data.</text>
</comment>
<accession>A0A553I5M6</accession>
<dbReference type="InterPro" id="IPR023214">
    <property type="entry name" value="HAD_sf"/>
</dbReference>
<dbReference type="STRING" id="2512241.A0A553I5M6"/>
<evidence type="ECO:0000313" key="2">
    <source>
        <dbReference type="Proteomes" id="UP000319160"/>
    </source>
</evidence>
<dbReference type="SUPFAM" id="SSF56784">
    <property type="entry name" value="HAD-like"/>
    <property type="match status" value="1"/>
</dbReference>
<name>A0A553I5M6_9PEZI</name>